<organism evidence="1 2">
    <name type="scientific">Elysia crispata</name>
    <name type="common">lettuce slug</name>
    <dbReference type="NCBI Taxonomy" id="231223"/>
    <lineage>
        <taxon>Eukaryota</taxon>
        <taxon>Metazoa</taxon>
        <taxon>Spiralia</taxon>
        <taxon>Lophotrochozoa</taxon>
        <taxon>Mollusca</taxon>
        <taxon>Gastropoda</taxon>
        <taxon>Heterobranchia</taxon>
        <taxon>Euthyneura</taxon>
        <taxon>Panpulmonata</taxon>
        <taxon>Sacoglossa</taxon>
        <taxon>Placobranchoidea</taxon>
        <taxon>Plakobranchidae</taxon>
        <taxon>Elysia</taxon>
    </lineage>
</organism>
<sequence length="102" mass="11457">MSAPKTIIPVGHSYKCQTQRRSLEQENASDFECSCCPVGRSGHRIAVTEDSVYSLGGFNPTFGHGGYQDNMPPLEQDERGFPLFQERLNRVENVLALRIEQL</sequence>
<comment type="caution">
    <text evidence="1">The sequence shown here is derived from an EMBL/GenBank/DDBJ whole genome shotgun (WGS) entry which is preliminary data.</text>
</comment>
<evidence type="ECO:0000313" key="2">
    <source>
        <dbReference type="Proteomes" id="UP001283361"/>
    </source>
</evidence>
<dbReference type="EMBL" id="JAWDGP010002817">
    <property type="protein sequence ID" value="KAK3779710.1"/>
    <property type="molecule type" value="Genomic_DNA"/>
</dbReference>
<proteinExistence type="predicted"/>
<dbReference type="Proteomes" id="UP001283361">
    <property type="component" value="Unassembled WGS sequence"/>
</dbReference>
<gene>
    <name evidence="1" type="ORF">RRG08_013665</name>
</gene>
<evidence type="ECO:0000313" key="1">
    <source>
        <dbReference type="EMBL" id="KAK3779710.1"/>
    </source>
</evidence>
<reference evidence="1" key="1">
    <citation type="journal article" date="2023" name="G3 (Bethesda)">
        <title>A reference genome for the long-term kleptoplast-retaining sea slug Elysia crispata morphotype clarki.</title>
        <authorList>
            <person name="Eastman K.E."/>
            <person name="Pendleton A.L."/>
            <person name="Shaikh M.A."/>
            <person name="Suttiyut T."/>
            <person name="Ogas R."/>
            <person name="Tomko P."/>
            <person name="Gavelis G."/>
            <person name="Widhalm J.R."/>
            <person name="Wisecaver J.H."/>
        </authorList>
    </citation>
    <scope>NUCLEOTIDE SEQUENCE</scope>
    <source>
        <strain evidence="1">ECLA1</strain>
    </source>
</reference>
<accession>A0AAE1A270</accession>
<name>A0AAE1A270_9GAST</name>
<dbReference type="AlphaFoldDB" id="A0AAE1A270"/>
<keyword evidence="2" id="KW-1185">Reference proteome</keyword>
<protein>
    <submittedName>
        <fullName evidence="1">Uncharacterized protein</fullName>
    </submittedName>
</protein>